<evidence type="ECO:0000313" key="2">
    <source>
        <dbReference type="Proteomes" id="UP000559027"/>
    </source>
</evidence>
<comment type="caution">
    <text evidence="1">The sequence shown here is derived from an EMBL/GenBank/DDBJ whole genome shotgun (WGS) entry which is preliminary data.</text>
</comment>
<organism evidence="1 2">
    <name type="scientific">Leucocoprinus leucothites</name>
    <dbReference type="NCBI Taxonomy" id="201217"/>
    <lineage>
        <taxon>Eukaryota</taxon>
        <taxon>Fungi</taxon>
        <taxon>Dikarya</taxon>
        <taxon>Basidiomycota</taxon>
        <taxon>Agaricomycotina</taxon>
        <taxon>Agaricomycetes</taxon>
        <taxon>Agaricomycetidae</taxon>
        <taxon>Agaricales</taxon>
        <taxon>Agaricineae</taxon>
        <taxon>Agaricaceae</taxon>
        <taxon>Leucocoprinus</taxon>
    </lineage>
</organism>
<name>A0A8H5FTB1_9AGAR</name>
<dbReference type="Proteomes" id="UP000559027">
    <property type="component" value="Unassembled WGS sequence"/>
</dbReference>
<sequence>MDPATPDERGKGKARKAFEICVQSLQHTMKRLNIPMPDYVKVSEDVSALVEVTRDIVKERLKGDAWIMRAIAQRASLPVKIEACIT</sequence>
<dbReference type="OrthoDB" id="391988at2759"/>
<keyword evidence="2" id="KW-1185">Reference proteome</keyword>
<gene>
    <name evidence="1" type="ORF">D9756_010481</name>
</gene>
<evidence type="ECO:0000313" key="1">
    <source>
        <dbReference type="EMBL" id="KAF5348284.1"/>
    </source>
</evidence>
<reference evidence="1 2" key="1">
    <citation type="journal article" date="2020" name="ISME J.">
        <title>Uncovering the hidden diversity of litter-decomposition mechanisms in mushroom-forming fungi.</title>
        <authorList>
            <person name="Floudas D."/>
            <person name="Bentzer J."/>
            <person name="Ahren D."/>
            <person name="Johansson T."/>
            <person name="Persson P."/>
            <person name="Tunlid A."/>
        </authorList>
    </citation>
    <scope>NUCLEOTIDE SEQUENCE [LARGE SCALE GENOMIC DNA]</scope>
    <source>
        <strain evidence="1 2">CBS 146.42</strain>
    </source>
</reference>
<dbReference type="EMBL" id="JAACJO010000020">
    <property type="protein sequence ID" value="KAF5348284.1"/>
    <property type="molecule type" value="Genomic_DNA"/>
</dbReference>
<protein>
    <submittedName>
        <fullName evidence="1">Uncharacterized protein</fullName>
    </submittedName>
</protein>
<accession>A0A8H5FTB1</accession>
<dbReference type="AlphaFoldDB" id="A0A8H5FTB1"/>
<proteinExistence type="predicted"/>